<dbReference type="AlphaFoldDB" id="A0A4P5NQ40"/>
<dbReference type="EMBL" id="BDLU01000040">
    <property type="protein sequence ID" value="GCE83750.1"/>
    <property type="molecule type" value="Genomic_DNA"/>
</dbReference>
<evidence type="ECO:0000313" key="2">
    <source>
        <dbReference type="Proteomes" id="UP000315095"/>
    </source>
</evidence>
<accession>A0A4P5P5Z8</accession>
<evidence type="ECO:0000313" key="1">
    <source>
        <dbReference type="EMBL" id="GCE83750.1"/>
    </source>
</evidence>
<accession>A0A4P5NQ40</accession>
<dbReference type="Proteomes" id="UP000315095">
    <property type="component" value="Unassembled WGS sequence"/>
</dbReference>
<gene>
    <name evidence="1" type="ORF">MSKU9_1891</name>
</gene>
<sequence length="53" mass="5836">MAWRFCPCGGTSQTGQAELTGNSNIIESVFDRDLDRLTHALPYGITGTVYEWG</sequence>
<organism evidence="1 2">
    <name type="scientific">Komagataeibacter diospyri</name>
    <dbReference type="NCBI Taxonomy" id="1932662"/>
    <lineage>
        <taxon>Bacteria</taxon>
        <taxon>Pseudomonadati</taxon>
        <taxon>Pseudomonadota</taxon>
        <taxon>Alphaproteobacteria</taxon>
        <taxon>Acetobacterales</taxon>
        <taxon>Acetobacteraceae</taxon>
        <taxon>Komagataeibacter</taxon>
    </lineage>
</organism>
<proteinExistence type="predicted"/>
<protein>
    <submittedName>
        <fullName evidence="1">Uncharacterized protein</fullName>
    </submittedName>
</protein>
<comment type="caution">
    <text evidence="1">The sequence shown here is derived from an EMBL/GenBank/DDBJ whole genome shotgun (WGS) entry which is preliminary data.</text>
</comment>
<reference evidence="2" key="1">
    <citation type="submission" date="2017-01" db="EMBL/GenBank/DDBJ databases">
        <title>Komagataeibacter sp. MSKU9 whole genome sequencing project.</title>
        <authorList>
            <person name="Matsutani M."/>
            <person name="Naloka K."/>
            <person name="Theeragool G."/>
            <person name="Yakushi T."/>
            <person name="Matsushita K."/>
        </authorList>
    </citation>
    <scope>NUCLEOTIDE SEQUENCE [LARGE SCALE GENOMIC DNA]</scope>
    <source>
        <strain evidence="2">MSKU9</strain>
    </source>
</reference>
<name>A0A4P5NQ40_9PROT</name>
<keyword evidence="2" id="KW-1185">Reference proteome</keyword>